<dbReference type="InterPro" id="IPR027463">
    <property type="entry name" value="AcrB_DN_DC_subdom"/>
</dbReference>
<gene>
    <name evidence="2" type="ORF">BECKFW1821A_GA0114235_109011</name>
</gene>
<dbReference type="AlphaFoldDB" id="A0A450SYU3"/>
<feature type="transmembrane region" description="Helical" evidence="1">
    <location>
        <begin position="898"/>
        <end position="918"/>
    </location>
</feature>
<feature type="transmembrane region" description="Helical" evidence="1">
    <location>
        <begin position="427"/>
        <end position="446"/>
    </location>
</feature>
<dbReference type="PANTHER" id="PTHR32063">
    <property type="match status" value="1"/>
</dbReference>
<dbReference type="Gene3D" id="3.30.70.1440">
    <property type="entry name" value="Multidrug efflux transporter AcrB pore domain"/>
    <property type="match status" value="1"/>
</dbReference>
<protein>
    <submittedName>
        <fullName evidence="2">Multidrug efflux pump subunit AcrB</fullName>
    </submittedName>
</protein>
<feature type="transmembrane region" description="Helical" evidence="1">
    <location>
        <begin position="970"/>
        <end position="989"/>
    </location>
</feature>
<dbReference type="SUPFAM" id="SSF82693">
    <property type="entry name" value="Multidrug efflux transporter AcrB pore domain, PN1, PN2, PC1 and PC2 subdomains"/>
    <property type="match status" value="2"/>
</dbReference>
<keyword evidence="1" id="KW-1133">Transmembrane helix</keyword>
<keyword evidence="1" id="KW-0472">Membrane</keyword>
<feature type="transmembrane region" description="Helical" evidence="1">
    <location>
        <begin position="12"/>
        <end position="32"/>
    </location>
</feature>
<dbReference type="Gene3D" id="1.20.1640.10">
    <property type="entry name" value="Multidrug efflux transporter AcrB transmembrane domain"/>
    <property type="match status" value="2"/>
</dbReference>
<dbReference type="PANTHER" id="PTHR32063:SF33">
    <property type="entry name" value="RND SUPERFAMILY EFFLUX PUMP PERMEASE COMPONENT"/>
    <property type="match status" value="1"/>
</dbReference>
<name>A0A450SYU3_9GAMM</name>
<evidence type="ECO:0000313" key="2">
    <source>
        <dbReference type="EMBL" id="VFJ59341.1"/>
    </source>
</evidence>
<dbReference type="SUPFAM" id="SSF82866">
    <property type="entry name" value="Multidrug efflux transporter AcrB transmembrane domain"/>
    <property type="match status" value="2"/>
</dbReference>
<dbReference type="InterPro" id="IPR001036">
    <property type="entry name" value="Acrflvin-R"/>
</dbReference>
<feature type="transmembrane region" description="Helical" evidence="1">
    <location>
        <begin position="872"/>
        <end position="891"/>
    </location>
</feature>
<dbReference type="GO" id="GO:0042910">
    <property type="term" value="F:xenobiotic transmembrane transporter activity"/>
    <property type="evidence" value="ECO:0007669"/>
    <property type="project" value="TreeGrafter"/>
</dbReference>
<proteinExistence type="predicted"/>
<accession>A0A450SYU3</accession>
<feature type="transmembrane region" description="Helical" evidence="1">
    <location>
        <begin position="339"/>
        <end position="361"/>
    </location>
</feature>
<organism evidence="2">
    <name type="scientific">Candidatus Kentrum sp. FW</name>
    <dbReference type="NCBI Taxonomy" id="2126338"/>
    <lineage>
        <taxon>Bacteria</taxon>
        <taxon>Pseudomonadati</taxon>
        <taxon>Pseudomonadota</taxon>
        <taxon>Gammaproteobacteria</taxon>
        <taxon>Candidatus Kentrum</taxon>
    </lineage>
</organism>
<evidence type="ECO:0000256" key="1">
    <source>
        <dbReference type="SAM" id="Phobius"/>
    </source>
</evidence>
<feature type="transmembrane region" description="Helical" evidence="1">
    <location>
        <begin position="381"/>
        <end position="406"/>
    </location>
</feature>
<feature type="transmembrane region" description="Helical" evidence="1">
    <location>
        <begin position="1001"/>
        <end position="1027"/>
    </location>
</feature>
<dbReference type="Gene3D" id="3.30.70.1320">
    <property type="entry name" value="Multidrug efflux transporter AcrB pore domain like"/>
    <property type="match status" value="1"/>
</dbReference>
<keyword evidence="1" id="KW-0812">Transmembrane</keyword>
<feature type="transmembrane region" description="Helical" evidence="1">
    <location>
        <begin position="924"/>
        <end position="949"/>
    </location>
</feature>
<dbReference type="GO" id="GO:0005886">
    <property type="term" value="C:plasma membrane"/>
    <property type="evidence" value="ECO:0007669"/>
    <property type="project" value="TreeGrafter"/>
</dbReference>
<feature type="transmembrane region" description="Helical" evidence="1">
    <location>
        <begin position="452"/>
        <end position="471"/>
    </location>
</feature>
<dbReference type="Gene3D" id="3.30.2090.10">
    <property type="entry name" value="Multidrug efflux transporter AcrB TolC docking domain, DN and DC subdomains"/>
    <property type="match status" value="2"/>
</dbReference>
<dbReference type="EMBL" id="CAADEW010000090">
    <property type="protein sequence ID" value="VFJ59341.1"/>
    <property type="molecule type" value="Genomic_DNA"/>
</dbReference>
<dbReference type="Gene3D" id="3.30.70.1430">
    <property type="entry name" value="Multidrug efflux transporter AcrB pore domain"/>
    <property type="match status" value="2"/>
</dbReference>
<reference evidence="2" key="1">
    <citation type="submission" date="2019-02" db="EMBL/GenBank/DDBJ databases">
        <authorList>
            <person name="Gruber-Vodicka R. H."/>
            <person name="Seah K. B. B."/>
        </authorList>
    </citation>
    <scope>NUCLEOTIDE SEQUENCE</scope>
    <source>
        <strain evidence="2">BECK_BZ15</strain>
    </source>
</reference>
<sequence>MIIEWFARNGVAANLLMVLILVVGIHALAFRLPPEVFPDIDMEVVNISMVFRGATPLEVEESIVMRIEEAIADLSGIDRIISNAREGGAEIQVEVERGHDARALLDDIKNRMDAINTFPADAESPVYSIPRRRFQVIGVVISGVLPERSLRKLGERVRDDLLALPGVSHVDFMGARAPEIAIEVSQYTLERFGLGFDDITRAIRNNSRDYPAGSLKTRRGEILLRTKGQRYTGDDFARIPVIDYPDGTRLTLADIAEIRDGFVEDPLYARFNGQPAILLPVFRTHGQSAIALAREVRGYVETTQQRLPPGIAMDCWFDTSREISIWLDILLSNAAQGGIIVLLILALFLRLSVALLIFVGIPVSFMGALATMPELGATVNVITLFSFILVLGIVVDDAIVTGENIYSHLRRGKTPILAAIRGTHEMAIPVTLGVLTTMTAFTPLLLMEGERGIIFGQIAVVVMLVLFFSLVESKLILPAHMTHLRGITDSRRRGNRLARMQDRIVISLEWGTRHFYRPLLARALENRFLTIALFVGISFVLMSFVLSGRYAFVFFPEVETDIAWATLEMPAGTPSDVMDRHLSHIARAAHGLREKYRNTDTGEGVIRNILVERGWSFLEGSGNAGSHVGEVILELAPPTERPMPLANAALIREWRKATGPIPGARELGFYFDEEQIGNPIDIQLAGDNFEALTAVAMAIKERLAEYPGVFNIQDSLDVGREEITLKLRPEAELLGLSVADLGRQVRRAFFGAEAERFQRGRDDVRVMVRYPLAERRAMVNLLQMKIRTPLGVEVPFGSVADVTVDGAFSTIRRVDRHRAINVTADIDRQNTDLNRIMTDMAPFLVDLEAQSSGVRHSLEGELREQRESFGNLYVGVVFIFFALYALLAIPLRSYLQPLIIVGIIPFSVVGAIFGHMIMGLELSMMSVMGLLALAGVVINDNLVLLDYINRRRRGGVAVMAAVRIAGVARFRPILLTSLTTFAGLMPLIFEDSTQAQYLIPMAVSLGFGILYATLLTLFLVPISYTFLSDMNRFQH</sequence>
<dbReference type="Pfam" id="PF00873">
    <property type="entry name" value="ACR_tran"/>
    <property type="match status" value="1"/>
</dbReference>
<feature type="transmembrane region" description="Helical" evidence="1">
    <location>
        <begin position="528"/>
        <end position="552"/>
    </location>
</feature>
<dbReference type="PRINTS" id="PR00702">
    <property type="entry name" value="ACRIFLAVINRP"/>
</dbReference>
<dbReference type="SUPFAM" id="SSF82714">
    <property type="entry name" value="Multidrug efflux transporter AcrB TolC docking domain, DN and DC subdomains"/>
    <property type="match status" value="2"/>
</dbReference>